<organism evidence="1 2">
    <name type="scientific">Solanum commersonii</name>
    <name type="common">Commerson's wild potato</name>
    <name type="synonym">Commerson's nightshade</name>
    <dbReference type="NCBI Taxonomy" id="4109"/>
    <lineage>
        <taxon>Eukaryota</taxon>
        <taxon>Viridiplantae</taxon>
        <taxon>Streptophyta</taxon>
        <taxon>Embryophyta</taxon>
        <taxon>Tracheophyta</taxon>
        <taxon>Spermatophyta</taxon>
        <taxon>Magnoliopsida</taxon>
        <taxon>eudicotyledons</taxon>
        <taxon>Gunneridae</taxon>
        <taxon>Pentapetalae</taxon>
        <taxon>asterids</taxon>
        <taxon>lamiids</taxon>
        <taxon>Solanales</taxon>
        <taxon>Solanaceae</taxon>
        <taxon>Solanoideae</taxon>
        <taxon>Solaneae</taxon>
        <taxon>Solanum</taxon>
    </lineage>
</organism>
<proteinExistence type="predicted"/>
<evidence type="ECO:0000313" key="1">
    <source>
        <dbReference type="EMBL" id="KAG5598806.1"/>
    </source>
</evidence>
<dbReference type="OrthoDB" id="10468417at2759"/>
<dbReference type="AlphaFoldDB" id="A0A9J5YII9"/>
<name>A0A9J5YII9_SOLCO</name>
<accession>A0A9J5YII9</accession>
<dbReference type="EMBL" id="JACXVP010000006">
    <property type="protein sequence ID" value="KAG5598806.1"/>
    <property type="molecule type" value="Genomic_DNA"/>
</dbReference>
<reference evidence="1 2" key="1">
    <citation type="submission" date="2020-09" db="EMBL/GenBank/DDBJ databases">
        <title>De no assembly of potato wild relative species, Solanum commersonii.</title>
        <authorList>
            <person name="Cho K."/>
        </authorList>
    </citation>
    <scope>NUCLEOTIDE SEQUENCE [LARGE SCALE GENOMIC DNA]</scope>
    <source>
        <strain evidence="1">LZ3.2</strain>
        <tissue evidence="1">Leaf</tissue>
    </source>
</reference>
<evidence type="ECO:0000313" key="2">
    <source>
        <dbReference type="Proteomes" id="UP000824120"/>
    </source>
</evidence>
<comment type="caution">
    <text evidence="1">The sequence shown here is derived from an EMBL/GenBank/DDBJ whole genome shotgun (WGS) entry which is preliminary data.</text>
</comment>
<sequence length="184" mass="20441">MDLLTLVLRFYTSAEGFTKISGFSRRLAGSSSCLAEHLSFFPVTCAAFKFLSEDFLKISVCVRRSAQEIGSNSAIQITVIQNSALGLQQPLHYSHLRGIRSAAAPNLIYTLASPQDSETSRPRARVVDSSRKVSDNGPTINFREIICAPNLVLLFKRKSELVWSVIDILDLENFKALNRCLKLC</sequence>
<protein>
    <submittedName>
        <fullName evidence="1">Uncharacterized protein</fullName>
    </submittedName>
</protein>
<dbReference type="Proteomes" id="UP000824120">
    <property type="component" value="Chromosome 6"/>
</dbReference>
<gene>
    <name evidence="1" type="ORF">H5410_030176</name>
</gene>
<keyword evidence="2" id="KW-1185">Reference proteome</keyword>